<evidence type="ECO:0000256" key="3">
    <source>
        <dbReference type="ARBA" id="ARBA00022989"/>
    </source>
</evidence>
<proteinExistence type="predicted"/>
<evidence type="ECO:0000256" key="2">
    <source>
        <dbReference type="ARBA" id="ARBA00022692"/>
    </source>
</evidence>
<gene>
    <name evidence="6" type="primary">ecfT</name>
    <name evidence="6" type="ORF">GCM10007043_15020</name>
</gene>
<evidence type="ECO:0000313" key="7">
    <source>
        <dbReference type="Proteomes" id="UP000637720"/>
    </source>
</evidence>
<evidence type="ECO:0000313" key="6">
    <source>
        <dbReference type="EMBL" id="GGK01942.1"/>
    </source>
</evidence>
<evidence type="ECO:0000256" key="1">
    <source>
        <dbReference type="ARBA" id="ARBA00004141"/>
    </source>
</evidence>
<dbReference type="RefSeq" id="WP_229725774.1">
    <property type="nucleotide sequence ID" value="NZ_BMOF01000028.1"/>
</dbReference>
<protein>
    <submittedName>
        <fullName evidence="6">Energy-coupling factor transporter transmembrane protein EcfT</fullName>
    </submittedName>
</protein>
<evidence type="ECO:0000256" key="4">
    <source>
        <dbReference type="ARBA" id="ARBA00023136"/>
    </source>
</evidence>
<keyword evidence="2 5" id="KW-0812">Transmembrane</keyword>
<dbReference type="PANTHER" id="PTHR33514:SF13">
    <property type="entry name" value="PROTEIN ABCI12, CHLOROPLASTIC"/>
    <property type="match status" value="1"/>
</dbReference>
<keyword evidence="4 5" id="KW-0472">Membrane</keyword>
<dbReference type="Pfam" id="PF02361">
    <property type="entry name" value="CbiQ"/>
    <property type="match status" value="1"/>
</dbReference>
<evidence type="ECO:0000256" key="5">
    <source>
        <dbReference type="SAM" id="Phobius"/>
    </source>
</evidence>
<accession>A0A8J3FEU5</accession>
<dbReference type="EMBL" id="BMOF01000028">
    <property type="protein sequence ID" value="GGK01942.1"/>
    <property type="molecule type" value="Genomic_DNA"/>
</dbReference>
<comment type="caution">
    <text evidence="6">The sequence shown here is derived from an EMBL/GenBank/DDBJ whole genome shotgun (WGS) entry which is preliminary data.</text>
</comment>
<keyword evidence="3 5" id="KW-1133">Transmembrane helix</keyword>
<dbReference type="CDD" id="cd16914">
    <property type="entry name" value="EcfT"/>
    <property type="match status" value="1"/>
</dbReference>
<feature type="transmembrane region" description="Helical" evidence="5">
    <location>
        <begin position="52"/>
        <end position="70"/>
    </location>
</feature>
<name>A0A8J3FEU5_9BACI</name>
<organism evidence="6 7">
    <name type="scientific">Calditerricola satsumensis</name>
    <dbReference type="NCBI Taxonomy" id="373054"/>
    <lineage>
        <taxon>Bacteria</taxon>
        <taxon>Bacillati</taxon>
        <taxon>Bacillota</taxon>
        <taxon>Bacilli</taxon>
        <taxon>Bacillales</taxon>
        <taxon>Bacillaceae</taxon>
        <taxon>Calditerricola</taxon>
    </lineage>
</organism>
<reference evidence="6" key="1">
    <citation type="journal article" date="2014" name="Int. J. Syst. Evol. Microbiol.">
        <title>Complete genome sequence of Corynebacterium casei LMG S-19264T (=DSM 44701T), isolated from a smear-ripened cheese.</title>
        <authorList>
            <consortium name="US DOE Joint Genome Institute (JGI-PGF)"/>
            <person name="Walter F."/>
            <person name="Albersmeier A."/>
            <person name="Kalinowski J."/>
            <person name="Ruckert C."/>
        </authorList>
    </citation>
    <scope>NUCLEOTIDE SEQUENCE</scope>
    <source>
        <strain evidence="6">JCM 14719</strain>
    </source>
</reference>
<dbReference type="GO" id="GO:0005886">
    <property type="term" value="C:plasma membrane"/>
    <property type="evidence" value="ECO:0007669"/>
    <property type="project" value="TreeGrafter"/>
</dbReference>
<feature type="transmembrane region" description="Helical" evidence="5">
    <location>
        <begin position="112"/>
        <end position="132"/>
    </location>
</feature>
<keyword evidence="7" id="KW-1185">Reference proteome</keyword>
<dbReference type="InterPro" id="IPR003339">
    <property type="entry name" value="ABC/ECF_trnsptr_transmembrane"/>
</dbReference>
<sequence>MIAGLRHLPLGAYLPRDSVVHALDPRGKFLFLLVFAALALSARSAVDFAVLYGAVVGAAGLARIPLAYLVRGLRPVLWFLAFTAALHALTTRQGAVLWAWGPLAVTEGGLRAAGVVALRVLLLVAASSLLTLTTSPLALTDGFARLMAPLRRFGVPVAELALMMSVALRFVPTLLEEAERIARAQAARGADFTTGPLARRAQHLLALLVPLFVGAFRRAEELAVAMEARGWRGGDGRTRMRPLAWTRRDAALIPLAALLAAVVWWA</sequence>
<reference evidence="6" key="2">
    <citation type="submission" date="2020-09" db="EMBL/GenBank/DDBJ databases">
        <authorList>
            <person name="Sun Q."/>
            <person name="Ohkuma M."/>
        </authorList>
    </citation>
    <scope>NUCLEOTIDE SEQUENCE</scope>
    <source>
        <strain evidence="6">JCM 14719</strain>
    </source>
</reference>
<comment type="subcellular location">
    <subcellularLocation>
        <location evidence="1">Membrane</location>
        <topology evidence="1">Multi-pass membrane protein</topology>
    </subcellularLocation>
</comment>
<dbReference type="PANTHER" id="PTHR33514">
    <property type="entry name" value="PROTEIN ABCI12, CHLOROPLASTIC"/>
    <property type="match status" value="1"/>
</dbReference>
<feature type="transmembrane region" description="Helical" evidence="5">
    <location>
        <begin position="77"/>
        <end position="100"/>
    </location>
</feature>
<dbReference type="AlphaFoldDB" id="A0A8J3FEU5"/>
<dbReference type="Proteomes" id="UP000637720">
    <property type="component" value="Unassembled WGS sequence"/>
</dbReference>